<gene>
    <name evidence="1" type="ORF">HPB47_028217</name>
</gene>
<protein>
    <submittedName>
        <fullName evidence="1">Uncharacterized protein</fullName>
    </submittedName>
</protein>
<organism evidence="1 2">
    <name type="scientific">Ixodes persulcatus</name>
    <name type="common">Taiga tick</name>
    <dbReference type="NCBI Taxonomy" id="34615"/>
    <lineage>
        <taxon>Eukaryota</taxon>
        <taxon>Metazoa</taxon>
        <taxon>Ecdysozoa</taxon>
        <taxon>Arthropoda</taxon>
        <taxon>Chelicerata</taxon>
        <taxon>Arachnida</taxon>
        <taxon>Acari</taxon>
        <taxon>Parasitiformes</taxon>
        <taxon>Ixodida</taxon>
        <taxon>Ixodoidea</taxon>
        <taxon>Ixodidae</taxon>
        <taxon>Ixodinae</taxon>
        <taxon>Ixodes</taxon>
    </lineage>
</organism>
<dbReference type="EMBL" id="JABSTQ010009961">
    <property type="protein sequence ID" value="KAG0424562.1"/>
    <property type="molecule type" value="Genomic_DNA"/>
</dbReference>
<keyword evidence="2" id="KW-1185">Reference proteome</keyword>
<accession>A0AC60PTV9</accession>
<feature type="non-terminal residue" evidence="1">
    <location>
        <position position="871"/>
    </location>
</feature>
<evidence type="ECO:0000313" key="2">
    <source>
        <dbReference type="Proteomes" id="UP000805193"/>
    </source>
</evidence>
<comment type="caution">
    <text evidence="1">The sequence shown here is derived from an EMBL/GenBank/DDBJ whole genome shotgun (WGS) entry which is preliminary data.</text>
</comment>
<reference evidence="1 2" key="1">
    <citation type="journal article" date="2020" name="Cell">
        <title>Large-Scale Comparative Analyses of Tick Genomes Elucidate Their Genetic Diversity and Vector Capacities.</title>
        <authorList>
            <consortium name="Tick Genome and Microbiome Consortium (TIGMIC)"/>
            <person name="Jia N."/>
            <person name="Wang J."/>
            <person name="Shi W."/>
            <person name="Du L."/>
            <person name="Sun Y."/>
            <person name="Zhan W."/>
            <person name="Jiang J.F."/>
            <person name="Wang Q."/>
            <person name="Zhang B."/>
            <person name="Ji P."/>
            <person name="Bell-Sakyi L."/>
            <person name="Cui X.M."/>
            <person name="Yuan T.T."/>
            <person name="Jiang B.G."/>
            <person name="Yang W.F."/>
            <person name="Lam T.T."/>
            <person name="Chang Q.C."/>
            <person name="Ding S.J."/>
            <person name="Wang X.J."/>
            <person name="Zhu J.G."/>
            <person name="Ruan X.D."/>
            <person name="Zhao L."/>
            <person name="Wei J.T."/>
            <person name="Ye R.Z."/>
            <person name="Que T.C."/>
            <person name="Du C.H."/>
            <person name="Zhou Y.H."/>
            <person name="Cheng J.X."/>
            <person name="Dai P.F."/>
            <person name="Guo W.B."/>
            <person name="Han X.H."/>
            <person name="Huang E.J."/>
            <person name="Li L.F."/>
            <person name="Wei W."/>
            <person name="Gao Y.C."/>
            <person name="Liu J.Z."/>
            <person name="Shao H.Z."/>
            <person name="Wang X."/>
            <person name="Wang C.C."/>
            <person name="Yang T.C."/>
            <person name="Huo Q.B."/>
            <person name="Li W."/>
            <person name="Chen H.Y."/>
            <person name="Chen S.E."/>
            <person name="Zhou L.G."/>
            <person name="Ni X.B."/>
            <person name="Tian J.H."/>
            <person name="Sheng Y."/>
            <person name="Liu T."/>
            <person name="Pan Y.S."/>
            <person name="Xia L.Y."/>
            <person name="Li J."/>
            <person name="Zhao F."/>
            <person name="Cao W.C."/>
        </authorList>
    </citation>
    <scope>NUCLEOTIDE SEQUENCE [LARGE SCALE GENOMIC DNA]</scope>
    <source>
        <strain evidence="1">Iper-2018</strain>
    </source>
</reference>
<evidence type="ECO:0000313" key="1">
    <source>
        <dbReference type="EMBL" id="KAG0424562.1"/>
    </source>
</evidence>
<name>A0AC60PTV9_IXOPE</name>
<sequence length="871" mass="95556">MNGLRALVRRVVVQLTGGARSSSRIVIRENRSSPQDRGPFQPSGRPGRDSAPRGMPRERADVQVSRMPVPSSLYSSSRSSVLYSSTTSLRSTSLDRRLGSSSTSSSLLRDSGSSYTSRLPPRPSLEHRSKVATDLPRLGSRVVLDVSSGGSGGVTRRSLARQRSGDAISDVGSPVLTRYRDLGDSSSPSSRASSPARRFLDENCNRASNGSFTSRRDWNHNNVYGGGGASASLAPDSPGRDSGVHSRSISPASSRHWRNLGSSTSSVDSGGSSSSDCSPGLRRARKLSLTSERVDVPKVNRTEGDAVPVGFAVDDTRYRWPEKAELAHARPFFHRAPRAPSPKFPPPSDSPVRFGAEIVRRVHKKSSRKGTVHHAGGNLYQTTVQLKASFDYLRQRVVLCIVDPESAIELAQWFAHLPVPVRVAAELDDPQLRQLKELTARDESAFVVVPRSSDVFRRRIMGVLEGDVFDVSLVRVIFVLEPGESLPYDVFPEASCLVVALTGVVVDVAWDQYRNCARRRASSNVPFMDDASSRTWPSLKRRKFTVVTEYTPRPGGVSYNRKTIPEATALFKALLQLNVTVLLKSMFGTRKVESRLYYGIQRKKADISLLPGQLSEEKSSRVYLGAINSFRALAFYSRKGSKTSPHLLPSLLSSGLILASVVFCGLCVTCVYGAQGFLMGRRTGLSGIVLFLTANLLGRGFDLPPSFQYAVTRLLCLLWAFGMMFSCTYLQSVFTSEVSVPTVSRDISTLEDLRRFAQAGKVLPCLERYSYPENFIASSKTGIANLLKQLLQKCPDTCVNSRDMFYCYRLARTGTHVYLGVYDASMSLFASMFDLAPGEDLLRYSPAAAMTPKSFPHGRALRHLVLVLAQS</sequence>
<dbReference type="Proteomes" id="UP000805193">
    <property type="component" value="Unassembled WGS sequence"/>
</dbReference>
<proteinExistence type="predicted"/>